<evidence type="ECO:0000256" key="3">
    <source>
        <dbReference type="ARBA" id="ARBA00022723"/>
    </source>
</evidence>
<keyword evidence="2 7" id="KW-1048">Host nucleus</keyword>
<keyword evidence="6 7" id="KW-1035">Host cytoplasm</keyword>
<accession>B7TPX0</accession>
<feature type="region of interest" description="Disordered" evidence="8">
    <location>
        <begin position="37"/>
        <end position="69"/>
    </location>
</feature>
<evidence type="ECO:0000256" key="7">
    <source>
        <dbReference type="RuleBase" id="RU364029"/>
    </source>
</evidence>
<reference evidence="10 11" key="1">
    <citation type="journal article" date="2011" name="J. Gen. Virol.">
        <title>Re-evaluation of the genome sequence of guinea pig cytomegalovirus.</title>
        <authorList>
            <person name="Kanai K."/>
            <person name="Yamada S."/>
            <person name="Yamamoto Y."/>
            <person name="Fukui Y."/>
            <person name="Kurane I."/>
            <person name="Inoue N."/>
        </authorList>
    </citation>
    <scope>NUCLEOTIDE SEQUENCE [LARGE SCALE GENOMIC DNA]</scope>
    <source>
        <strain evidence="10">22122</strain>
    </source>
</reference>
<dbReference type="EMBL" id="KC503762">
    <property type="protein sequence ID" value="AGE11531.1"/>
    <property type="molecule type" value="Genomic_DNA"/>
</dbReference>
<evidence type="ECO:0000256" key="1">
    <source>
        <dbReference type="ARBA" id="ARBA00005235"/>
    </source>
</evidence>
<dbReference type="KEGG" id="vg:14536654"/>
<evidence type="ECO:0000313" key="10">
    <source>
        <dbReference type="EMBL" id="BAJ78520.1"/>
    </source>
</evidence>
<evidence type="ECO:0000313" key="11">
    <source>
        <dbReference type="Proteomes" id="UP000102041"/>
    </source>
</evidence>
<comment type="subcellular location">
    <subcellularLocation>
        <location evidence="7">Host cytoplasm</location>
    </subcellularLocation>
    <subcellularLocation>
        <location evidence="7">Host nucleus</location>
    </subcellularLocation>
</comment>
<evidence type="ECO:0000256" key="8">
    <source>
        <dbReference type="SAM" id="MobiDB-lite"/>
    </source>
</evidence>
<gene>
    <name evidence="10" type="primary">GP52</name>
</gene>
<name>B7TPX0_GPCMV</name>
<keyword evidence="3" id="KW-0479">Metal-binding</keyword>
<proteinExistence type="inferred from homology"/>
<dbReference type="Pfam" id="PF01673">
    <property type="entry name" value="Herpes_env"/>
    <property type="match status" value="2"/>
</dbReference>
<dbReference type="GO" id="GO:0042025">
    <property type="term" value="C:host cell nucleus"/>
    <property type="evidence" value="ECO:0007669"/>
    <property type="project" value="UniProtKB-SubCell"/>
</dbReference>
<dbReference type="GO" id="GO:0030430">
    <property type="term" value="C:host cell cytoplasm"/>
    <property type="evidence" value="ECO:0007669"/>
    <property type="project" value="UniProtKB-SubCell"/>
</dbReference>
<comment type="similarity">
    <text evidence="1 7">Belongs to the herpesviridae UL32 protein family.</text>
</comment>
<dbReference type="InterPro" id="IPR002597">
    <property type="entry name" value="Herpes_env"/>
</dbReference>
<dbReference type="PROSITE" id="PS51988">
    <property type="entry name" value="HERPESVIRUS_UL32"/>
    <property type="match status" value="1"/>
</dbReference>
<dbReference type="Proteomes" id="UP000132784">
    <property type="component" value="Segment"/>
</dbReference>
<sequence length="526" mass="60359">MDFTYKGWCHHFSNMDAPHVNEILAYAHPRVSVSAEEAQEHVSLDDPETLANVTDEQASRSENGTPVPPRDVEAELAIQQNSTELSECIKDLCTTLEIDNRCNLCAIVSICVRLDSNSAWFLDYGLLCYKSTVAPRTAMSTLIVTMEFMYLLNRHFKNIKFDNLFSQKILTTFDFQTHFFINRCFAGDDRNPVLRENLTLNYVNVTKAILTRDNYIPYNKHRRPIGPRKTPALKQIQLVVEESEDEAANILKQHAKTSKSNFTNLLFYIWSGTNVFFNVSLTNLAIRKNHNISIAYLGDERIEHHIGPIYLSPVPVFAIKNNTTTVCLLCELMACSHQHNVLLRHIRSKITNYCRNNIKLIDKIQLTLADILRASGFQTQLGRGNKDLSEQVFMPESVKLADDVYLDRHAFIILKQVGITGLYKHFFCDPQCAINIRATNPDVLFADIDVRYLRELKLAICYSSTYTIPVEPRISLFAQTFKAFQTCNRNFKAKTHLADFLREFNHVLEESEIHLIEPSYVVDKYV</sequence>
<feature type="compositionally biased region" description="Polar residues" evidence="8">
    <location>
        <begin position="51"/>
        <end position="64"/>
    </location>
</feature>
<evidence type="ECO:0000313" key="9">
    <source>
        <dbReference type="EMBL" id="AGE11531.1"/>
    </source>
</evidence>
<evidence type="ECO:0000256" key="5">
    <source>
        <dbReference type="ARBA" id="ARBA00022833"/>
    </source>
</evidence>
<dbReference type="GeneID" id="14536654"/>
<dbReference type="RefSeq" id="YP_007417827.1">
    <property type="nucleotide sequence ID" value="NC_020231.1"/>
</dbReference>
<evidence type="ECO:0000256" key="2">
    <source>
        <dbReference type="ARBA" id="ARBA00022562"/>
    </source>
</evidence>
<dbReference type="GO" id="GO:0008270">
    <property type="term" value="F:zinc ion binding"/>
    <property type="evidence" value="ECO:0007669"/>
    <property type="project" value="UniProtKB-KW"/>
</dbReference>
<organismHost>
    <name type="scientific">Cavia porcellus</name>
    <name type="common">Guinea pig</name>
    <dbReference type="NCBI Taxonomy" id="10141"/>
</organismHost>
<dbReference type="Proteomes" id="UP000102041">
    <property type="component" value="Segment"/>
</dbReference>
<keyword evidence="12" id="KW-1185">Reference proteome</keyword>
<evidence type="ECO:0000313" key="12">
    <source>
        <dbReference type="Proteomes" id="UP000132784"/>
    </source>
</evidence>
<evidence type="ECO:0000256" key="6">
    <source>
        <dbReference type="ARBA" id="ARBA00023200"/>
    </source>
</evidence>
<reference evidence="9 12" key="2">
    <citation type="journal article" date="2013" name="Genome Announc.">
        <title>Complete genome sequence of pathogenic Guinea pig cytomegalovirus from salivary gland homogenates of infected animals.</title>
        <authorList>
            <person name="Yang D."/>
            <person name="Tamburro K."/>
            <person name="Dittmer D."/>
            <person name="Cui X."/>
            <person name="McVoy M.A."/>
            <person name="Hernandez-Alvarado N."/>
            <person name="Schleiss M.R."/>
        </authorList>
    </citation>
    <scope>NUCLEOTIDE SEQUENCE [LARGE SCALE GENOMIC DNA]</scope>
    <source>
        <strain evidence="9">21222</strain>
    </source>
</reference>
<organism evidence="10 11">
    <name type="scientific">Guinea pig cytomegalovirus (strain 22122)</name>
    <name type="common">GPCMV</name>
    <dbReference type="NCBI Taxonomy" id="103920"/>
    <lineage>
        <taxon>Viruses</taxon>
        <taxon>Duplodnaviria</taxon>
        <taxon>Heunggongvirae</taxon>
        <taxon>Peploviricota</taxon>
        <taxon>Herviviricetes</taxon>
        <taxon>Herpesvirales</taxon>
        <taxon>Orthoherpesviridae</taxon>
        <taxon>Betaherpesvirinae</taxon>
        <taxon>Quwivirus</taxon>
        <taxon>Quwivirus caviidbeta2</taxon>
    </lineage>
</organism>
<comment type="function">
    <text evidence="7">Plays a role in efficient localization of neo-synthesized capsids to nuclear replication compartments, thereby controlling cleavage and packaging of virus genomic DNA.</text>
</comment>
<dbReference type="GO" id="GO:0019031">
    <property type="term" value="C:viral envelope"/>
    <property type="evidence" value="ECO:0007669"/>
    <property type="project" value="InterPro"/>
</dbReference>
<dbReference type="OrthoDB" id="3440at10239"/>
<keyword evidence="4" id="KW-0863">Zinc-finger</keyword>
<dbReference type="EMBL" id="AB592928">
    <property type="protein sequence ID" value="BAJ78520.1"/>
    <property type="molecule type" value="Genomic_DNA"/>
</dbReference>
<keyword evidence="5" id="KW-0862">Zinc</keyword>
<evidence type="ECO:0000256" key="4">
    <source>
        <dbReference type="ARBA" id="ARBA00022771"/>
    </source>
</evidence>
<protein>
    <recommendedName>
        <fullName evidence="7">Packaging protein UL32</fullName>
    </recommendedName>
</protein>